<dbReference type="InterPro" id="IPR027640">
    <property type="entry name" value="Kinesin-like_fam"/>
</dbReference>
<dbReference type="AlphaFoldDB" id="A0AAV3PBP9"/>
<dbReference type="InterPro" id="IPR001752">
    <property type="entry name" value="Kinesin_motor_dom"/>
</dbReference>
<dbReference type="CDD" id="cd01374">
    <property type="entry name" value="KISc_CENP_E"/>
    <property type="match status" value="1"/>
</dbReference>
<dbReference type="PROSITE" id="PS50067">
    <property type="entry name" value="KINESIN_MOTOR_2"/>
    <property type="match status" value="1"/>
</dbReference>
<evidence type="ECO:0000256" key="1">
    <source>
        <dbReference type="ARBA" id="ARBA00004123"/>
    </source>
</evidence>
<dbReference type="InterPro" id="IPR019821">
    <property type="entry name" value="Kinesin_motor_CS"/>
</dbReference>
<comment type="subcellular location">
    <subcellularLocation>
        <location evidence="10">Cytoplasm</location>
        <location evidence="10">Cytoskeleton</location>
        <location evidence="10">Phragmoplast</location>
    </subcellularLocation>
    <subcellularLocation>
        <location evidence="1">Nucleus</location>
    </subcellularLocation>
</comment>
<evidence type="ECO:0000313" key="15">
    <source>
        <dbReference type="EMBL" id="GAA0147573.1"/>
    </source>
</evidence>
<evidence type="ECO:0000256" key="6">
    <source>
        <dbReference type="ARBA" id="ARBA00023054"/>
    </source>
</evidence>
<feature type="compositionally biased region" description="Basic and acidic residues" evidence="13">
    <location>
        <begin position="668"/>
        <end position="683"/>
    </location>
</feature>
<dbReference type="Proteomes" id="UP001454036">
    <property type="component" value="Unassembled WGS sequence"/>
</dbReference>
<evidence type="ECO:0000256" key="2">
    <source>
        <dbReference type="ARBA" id="ARBA00007310"/>
    </source>
</evidence>
<dbReference type="GO" id="GO:0003777">
    <property type="term" value="F:microtubule motor activity"/>
    <property type="evidence" value="ECO:0007669"/>
    <property type="project" value="InterPro"/>
</dbReference>
<sequence length="1049" mass="119057">MRSIYGDDSNPLDVHGSTPHEEKILVSVRLRPLNEREVSQNDVSDWECVNNTTIISKGHDRPMSPTTYSFDRVFGSDSSTRQVYEEGAKKVALSVVNGINASIFAYGQTSSGKTYTMSGVTEYTLSDIYDYITKHESREFVLKFAAMEIYNECVRDLLTSENTTLRLLDDPERGTVVEKLTEVTLRDWEHLRELLSACTAQRQTGETSLNEMSSRSHQILRLTVESSTRKYSTSHNSDILAATVNFVDLAGSERASQTMSANTRLKEGCHINRSLLTLGTVIRKLSKGRNVHVPYRDSKLTRILQNSLGGNARTAIICTLSPAHTHFEQSRNTLVFASCAKQVTTSAQVNVVMSEKALVRLLKKELARLEKQLKQMGSLSSGSCESLSALQAKERLIEKMDKEIRELIQQRDHAHSRLQDLQHSRSLSWAELSNFSDSPHEKGSVWQDNYSASEVSEIVDPLRSENASSNASQRLSDRYEGITDSNNNEEFEGEEQLLSADLSPTKFIDKYFGPDPSLGWEKMSHTSDQNIQEICQEVQCVEVEVDKSSLKYEQVPSPQSSCHQESKADNDNETSKIDALDKENNTSVCVDDTSHPIEDMNYSSEIDMSSVSRGNVDISRERRCEAIIIIMSSSDVTKDRENVIQSGPEEETQEEVEAADNLKEFELNHDNEKLNDSKDKTEISNEENIDQQDDCSTPFKKDYDLKCKKQFEDNSKDSISSSEVEKLECSQNNENVVENLECQKQNVDNHYVSSTEYENLECDKQTVDNHAREDKNSECHKQIVDNQVSEVENNEPQKMIVDDHLSVVSSPEDENLKSENHCGDNPTCDVVSSIDNDNIQSEEKQSEDNQVLAIEPTSDKLQNLPGNESLVVHDSQLSSSSWSLDFEKQRQEIIELWNACNVPLVHRTYFFLLFKGEPADSIYMEVERRRLCYLRATLCRSAEAFHVKALQREREKLRRQILKKFSAKEMESIYEKWEIDLKSKQRRLQLCRRLWTNTKDMEHIKESAALVAKLVGLVEPSHAPKEIFGLSLPTSTVRSHSWHGLPVLP</sequence>
<feature type="binding site" evidence="11">
    <location>
        <begin position="107"/>
        <end position="114"/>
    </location>
    <ligand>
        <name>ATP</name>
        <dbReference type="ChEBI" id="CHEBI:30616"/>
    </ligand>
</feature>
<keyword evidence="9" id="KW-0539">Nucleus</keyword>
<protein>
    <recommendedName>
        <fullName evidence="14">Kinesin motor domain-containing protein</fullName>
    </recommendedName>
</protein>
<evidence type="ECO:0000256" key="12">
    <source>
        <dbReference type="SAM" id="Coils"/>
    </source>
</evidence>
<dbReference type="PROSITE" id="PS00411">
    <property type="entry name" value="KINESIN_MOTOR_1"/>
    <property type="match status" value="1"/>
</dbReference>
<reference evidence="15 16" key="1">
    <citation type="submission" date="2024-01" db="EMBL/GenBank/DDBJ databases">
        <title>The complete chloroplast genome sequence of Lithospermum erythrorhizon: insights into the phylogenetic relationship among Boraginaceae species and the maternal lineages of purple gromwells.</title>
        <authorList>
            <person name="Okada T."/>
            <person name="Watanabe K."/>
        </authorList>
    </citation>
    <scope>NUCLEOTIDE SEQUENCE [LARGE SCALE GENOMIC DNA]</scope>
</reference>
<feature type="coiled-coil region" evidence="12">
    <location>
        <begin position="352"/>
        <end position="424"/>
    </location>
</feature>
<feature type="compositionally biased region" description="Acidic residues" evidence="13">
    <location>
        <begin position="684"/>
        <end position="693"/>
    </location>
</feature>
<evidence type="ECO:0000313" key="16">
    <source>
        <dbReference type="Proteomes" id="UP001454036"/>
    </source>
</evidence>
<keyword evidence="16" id="KW-1185">Reference proteome</keyword>
<dbReference type="PANTHER" id="PTHR47968:SF54">
    <property type="entry name" value="KINESIN-LIKE PROTEIN NACK2"/>
    <property type="match status" value="1"/>
</dbReference>
<keyword evidence="4 11" id="KW-0547">Nucleotide-binding</keyword>
<evidence type="ECO:0000256" key="9">
    <source>
        <dbReference type="ARBA" id="ARBA00023242"/>
    </source>
</evidence>
<keyword evidence="8" id="KW-0963">Cytoplasm</keyword>
<evidence type="ECO:0000256" key="7">
    <source>
        <dbReference type="ARBA" id="ARBA00023175"/>
    </source>
</evidence>
<dbReference type="SMART" id="SM00129">
    <property type="entry name" value="KISc"/>
    <property type="match status" value="1"/>
</dbReference>
<feature type="domain" description="Kinesin motor" evidence="14">
    <location>
        <begin position="23"/>
        <end position="343"/>
    </location>
</feature>
<evidence type="ECO:0000256" key="4">
    <source>
        <dbReference type="ARBA" id="ARBA00022741"/>
    </source>
</evidence>
<dbReference type="GO" id="GO:0000919">
    <property type="term" value="P:cell plate assembly"/>
    <property type="evidence" value="ECO:0007669"/>
    <property type="project" value="UniProtKB-ARBA"/>
</dbReference>
<dbReference type="GO" id="GO:0007018">
    <property type="term" value="P:microtubule-based movement"/>
    <property type="evidence" value="ECO:0007669"/>
    <property type="project" value="InterPro"/>
</dbReference>
<dbReference type="InterPro" id="IPR021881">
    <property type="entry name" value="NACK_C"/>
</dbReference>
<keyword evidence="3" id="KW-0493">Microtubule</keyword>
<feature type="compositionally biased region" description="Basic and acidic residues" evidence="13">
    <location>
        <begin position="564"/>
        <end position="584"/>
    </location>
</feature>
<keyword evidence="5 11" id="KW-0067">ATP-binding</keyword>
<evidence type="ECO:0000259" key="14">
    <source>
        <dbReference type="PROSITE" id="PS50067"/>
    </source>
</evidence>
<dbReference type="PANTHER" id="PTHR47968">
    <property type="entry name" value="CENTROMERE PROTEIN E"/>
    <property type="match status" value="1"/>
</dbReference>
<proteinExistence type="inferred from homology"/>
<name>A0AAV3PBP9_LITER</name>
<dbReference type="InterPro" id="IPR027417">
    <property type="entry name" value="P-loop_NTPase"/>
</dbReference>
<comment type="caution">
    <text evidence="15">The sequence shown here is derived from an EMBL/GenBank/DDBJ whole genome shotgun (WGS) entry which is preliminary data.</text>
</comment>
<dbReference type="EMBL" id="BAABME010001101">
    <property type="protein sequence ID" value="GAA0147573.1"/>
    <property type="molecule type" value="Genomic_DNA"/>
</dbReference>
<evidence type="ECO:0000256" key="8">
    <source>
        <dbReference type="ARBA" id="ARBA00023212"/>
    </source>
</evidence>
<dbReference type="InterPro" id="IPR036961">
    <property type="entry name" value="Kinesin_motor_dom_sf"/>
</dbReference>
<dbReference type="Pfam" id="PF11995">
    <property type="entry name" value="DUF3490"/>
    <property type="match status" value="1"/>
</dbReference>
<evidence type="ECO:0000256" key="10">
    <source>
        <dbReference type="ARBA" id="ARBA00060413"/>
    </source>
</evidence>
<dbReference type="GO" id="GO:0005524">
    <property type="term" value="F:ATP binding"/>
    <property type="evidence" value="ECO:0007669"/>
    <property type="project" value="UniProtKB-UniRule"/>
</dbReference>
<evidence type="ECO:0000256" key="5">
    <source>
        <dbReference type="ARBA" id="ARBA00022840"/>
    </source>
</evidence>
<dbReference type="GO" id="GO:0009524">
    <property type="term" value="C:phragmoplast"/>
    <property type="evidence" value="ECO:0007669"/>
    <property type="project" value="UniProtKB-SubCell"/>
</dbReference>
<organism evidence="15 16">
    <name type="scientific">Lithospermum erythrorhizon</name>
    <name type="common">Purple gromwell</name>
    <name type="synonym">Lithospermum officinale var. erythrorhizon</name>
    <dbReference type="NCBI Taxonomy" id="34254"/>
    <lineage>
        <taxon>Eukaryota</taxon>
        <taxon>Viridiplantae</taxon>
        <taxon>Streptophyta</taxon>
        <taxon>Embryophyta</taxon>
        <taxon>Tracheophyta</taxon>
        <taxon>Spermatophyta</taxon>
        <taxon>Magnoliopsida</taxon>
        <taxon>eudicotyledons</taxon>
        <taxon>Gunneridae</taxon>
        <taxon>Pentapetalae</taxon>
        <taxon>asterids</taxon>
        <taxon>lamiids</taxon>
        <taxon>Boraginales</taxon>
        <taxon>Boraginaceae</taxon>
        <taxon>Boraginoideae</taxon>
        <taxon>Lithospermeae</taxon>
        <taxon>Lithospermum</taxon>
    </lineage>
</organism>
<evidence type="ECO:0000256" key="11">
    <source>
        <dbReference type="PROSITE-ProRule" id="PRU00283"/>
    </source>
</evidence>
<dbReference type="PRINTS" id="PR00380">
    <property type="entry name" value="KINESINHEAVY"/>
</dbReference>
<evidence type="ECO:0000256" key="3">
    <source>
        <dbReference type="ARBA" id="ARBA00022701"/>
    </source>
</evidence>
<feature type="coiled-coil region" evidence="12">
    <location>
        <begin position="947"/>
        <end position="987"/>
    </location>
</feature>
<feature type="region of interest" description="Disordered" evidence="13">
    <location>
        <begin position="551"/>
        <end position="600"/>
    </location>
</feature>
<dbReference type="GO" id="GO:0008017">
    <property type="term" value="F:microtubule binding"/>
    <property type="evidence" value="ECO:0007669"/>
    <property type="project" value="InterPro"/>
</dbReference>
<dbReference type="Pfam" id="PF00225">
    <property type="entry name" value="Kinesin"/>
    <property type="match status" value="1"/>
</dbReference>
<keyword evidence="8" id="KW-0206">Cytoskeleton</keyword>
<dbReference type="GO" id="GO:0005634">
    <property type="term" value="C:nucleus"/>
    <property type="evidence" value="ECO:0007669"/>
    <property type="project" value="UniProtKB-SubCell"/>
</dbReference>
<dbReference type="GO" id="GO:0005874">
    <property type="term" value="C:microtubule"/>
    <property type="evidence" value="ECO:0007669"/>
    <property type="project" value="UniProtKB-KW"/>
</dbReference>
<dbReference type="Gene3D" id="3.40.850.10">
    <property type="entry name" value="Kinesin motor domain"/>
    <property type="match status" value="1"/>
</dbReference>
<gene>
    <name evidence="15" type="ORF">LIER_07238</name>
</gene>
<accession>A0AAV3PBP9</accession>
<dbReference type="FunFam" id="3.40.850.10:FF:000016">
    <property type="entry name" value="Kinesin-like protein"/>
    <property type="match status" value="1"/>
</dbReference>
<keyword evidence="7 11" id="KW-0505">Motor protein</keyword>
<feature type="region of interest" description="Disordered" evidence="13">
    <location>
        <begin position="668"/>
        <end position="695"/>
    </location>
</feature>
<comment type="similarity">
    <text evidence="2">Belongs to the TRAFAC class myosin-kinesin ATPase superfamily. Kinesin family. KIN-7 subfamily.</text>
</comment>
<evidence type="ECO:0000256" key="13">
    <source>
        <dbReference type="SAM" id="MobiDB-lite"/>
    </source>
</evidence>
<keyword evidence="6 12" id="KW-0175">Coiled coil</keyword>
<dbReference type="SUPFAM" id="SSF52540">
    <property type="entry name" value="P-loop containing nucleoside triphosphate hydrolases"/>
    <property type="match status" value="1"/>
</dbReference>